<comment type="caution">
    <text evidence="8">The sequence shown here is derived from an EMBL/GenBank/DDBJ whole genome shotgun (WGS) entry which is preliminary data.</text>
</comment>
<comment type="subcellular location">
    <subcellularLocation>
        <location evidence="1">Cell membrane</location>
        <topology evidence="1">Multi-pass membrane protein</topology>
    </subcellularLocation>
</comment>
<dbReference type="PANTHER" id="PTHR42865:SF7">
    <property type="entry name" value="PROTON_GLUTAMATE-ASPARTATE SYMPORTER"/>
    <property type="match status" value="1"/>
</dbReference>
<dbReference type="PATRIC" id="fig|48936.3.peg.3703"/>
<evidence type="ECO:0000313" key="8">
    <source>
        <dbReference type="EMBL" id="KHS43365.1"/>
    </source>
</evidence>
<organism evidence="8 9">
    <name type="scientific">Novosphingobium subterraneum</name>
    <dbReference type="NCBI Taxonomy" id="48936"/>
    <lineage>
        <taxon>Bacteria</taxon>
        <taxon>Pseudomonadati</taxon>
        <taxon>Pseudomonadota</taxon>
        <taxon>Alphaproteobacteria</taxon>
        <taxon>Sphingomonadales</taxon>
        <taxon>Sphingomonadaceae</taxon>
        <taxon>Novosphingobium</taxon>
    </lineage>
</organism>
<feature type="transmembrane region" description="Helical" evidence="7">
    <location>
        <begin position="21"/>
        <end position="40"/>
    </location>
</feature>
<dbReference type="Pfam" id="PF00375">
    <property type="entry name" value="SDF"/>
    <property type="match status" value="1"/>
</dbReference>
<proteinExistence type="predicted"/>
<keyword evidence="4 7" id="KW-0812">Transmembrane</keyword>
<feature type="transmembrane region" description="Helical" evidence="7">
    <location>
        <begin position="169"/>
        <end position="188"/>
    </location>
</feature>
<dbReference type="PRINTS" id="PR00173">
    <property type="entry name" value="EDTRNSPORT"/>
</dbReference>
<reference evidence="8 9" key="1">
    <citation type="submission" date="2014-10" db="EMBL/GenBank/DDBJ databases">
        <title>Draft genome sequence of Novosphingobium subterraneum DSM 12447.</title>
        <authorList>
            <person name="Gan H.M."/>
            <person name="Gan H.Y."/>
            <person name="Savka M.A."/>
        </authorList>
    </citation>
    <scope>NUCLEOTIDE SEQUENCE [LARGE SCALE GENOMIC DNA]</scope>
    <source>
        <strain evidence="8 9">DSM 12447</strain>
    </source>
</reference>
<dbReference type="SUPFAM" id="SSF118215">
    <property type="entry name" value="Proton glutamate symport protein"/>
    <property type="match status" value="1"/>
</dbReference>
<dbReference type="GO" id="GO:0015293">
    <property type="term" value="F:symporter activity"/>
    <property type="evidence" value="ECO:0007669"/>
    <property type="project" value="UniProtKB-KW"/>
</dbReference>
<dbReference type="InterPro" id="IPR036458">
    <property type="entry name" value="Na:dicarbo_symporter_sf"/>
</dbReference>
<evidence type="ECO:0000256" key="7">
    <source>
        <dbReference type="SAM" id="Phobius"/>
    </source>
</evidence>
<feature type="transmembrane region" description="Helical" evidence="7">
    <location>
        <begin position="97"/>
        <end position="119"/>
    </location>
</feature>
<dbReference type="AlphaFoldDB" id="A0A0B8ZJX3"/>
<dbReference type="EMBL" id="JRVC01000022">
    <property type="protein sequence ID" value="KHS43365.1"/>
    <property type="molecule type" value="Genomic_DNA"/>
</dbReference>
<dbReference type="GO" id="GO:0005886">
    <property type="term" value="C:plasma membrane"/>
    <property type="evidence" value="ECO:0007669"/>
    <property type="project" value="UniProtKB-SubCell"/>
</dbReference>
<dbReference type="InterPro" id="IPR001991">
    <property type="entry name" value="Na-dicarboxylate_symporter"/>
</dbReference>
<accession>A0A0B8ZJX3</accession>
<dbReference type="STRING" id="48936.NJ75_03673"/>
<dbReference type="PANTHER" id="PTHR42865">
    <property type="entry name" value="PROTON/GLUTAMATE-ASPARTATE SYMPORTER"/>
    <property type="match status" value="1"/>
</dbReference>
<sequence length="428" mass="43886">MTLPPSENSSITQPPIPTIRAGWIFAALVGGLALGLSLAFLDPALLDPVLVVAQPVGTLWLNALRATIVPLVVSLLFTGIAQTVAAARAGALARRALLFFFAILAGGSAMAGLLIPAILSVFPMPTAAAAALRASVAQIHDKATVPGFGAFLQSLVPTNVLQSAATDQILPVILFTAVFGLAATRLAETQRRSLATFFEAVANAMLVVIGWVLLAAPLGVFCLSLSVAAQSGTSAIGALAHYVVVVTSAGTVIFLMAYAVAVFGARLRLGEFARAVLPAQALALSTQSSLATLPAMLTVCRKLGVRDQTSDLVMPLAVALFRATGPAMNFAVAIYVAHWFGMPITPSMLVAGCVVATLTTLGAVSLPGAISFVTSIGPISIAMGIPVEPLAILVAVEVLPDLMRTLGNVTMDVAVTAAVDRAHSEPAR</sequence>
<gene>
    <name evidence="8" type="ORF">NJ75_03673</name>
</gene>
<evidence type="ECO:0000256" key="6">
    <source>
        <dbReference type="ARBA" id="ARBA00023136"/>
    </source>
</evidence>
<evidence type="ECO:0000256" key="3">
    <source>
        <dbReference type="ARBA" id="ARBA00022475"/>
    </source>
</evidence>
<evidence type="ECO:0000256" key="5">
    <source>
        <dbReference type="ARBA" id="ARBA00022989"/>
    </source>
</evidence>
<keyword evidence="2" id="KW-0813">Transport</keyword>
<feature type="transmembrane region" description="Helical" evidence="7">
    <location>
        <begin position="239"/>
        <end position="263"/>
    </location>
</feature>
<feature type="transmembrane region" description="Helical" evidence="7">
    <location>
        <begin position="60"/>
        <end position="85"/>
    </location>
</feature>
<name>A0A0B8ZJX3_9SPHN</name>
<evidence type="ECO:0000313" key="9">
    <source>
        <dbReference type="Proteomes" id="UP000031338"/>
    </source>
</evidence>
<evidence type="ECO:0000256" key="4">
    <source>
        <dbReference type="ARBA" id="ARBA00022692"/>
    </source>
</evidence>
<dbReference type="Proteomes" id="UP000031338">
    <property type="component" value="Unassembled WGS sequence"/>
</dbReference>
<feature type="transmembrane region" description="Helical" evidence="7">
    <location>
        <begin position="349"/>
        <end position="370"/>
    </location>
</feature>
<evidence type="ECO:0000256" key="1">
    <source>
        <dbReference type="ARBA" id="ARBA00004651"/>
    </source>
</evidence>
<keyword evidence="9" id="KW-1185">Reference proteome</keyword>
<protein>
    <submittedName>
        <fullName evidence="8">Sodium:dicarboxylate symporter</fullName>
    </submittedName>
</protein>
<feature type="transmembrane region" description="Helical" evidence="7">
    <location>
        <begin position="200"/>
        <end position="227"/>
    </location>
</feature>
<keyword evidence="5 7" id="KW-1133">Transmembrane helix</keyword>
<evidence type="ECO:0000256" key="2">
    <source>
        <dbReference type="ARBA" id="ARBA00022448"/>
    </source>
</evidence>
<feature type="transmembrane region" description="Helical" evidence="7">
    <location>
        <begin position="316"/>
        <end position="337"/>
    </location>
</feature>
<keyword evidence="6 7" id="KW-0472">Membrane</keyword>
<dbReference type="RefSeq" id="WP_039337060.1">
    <property type="nucleotide sequence ID" value="NZ_JRVC01000022.1"/>
</dbReference>
<dbReference type="Gene3D" id="1.10.3860.10">
    <property type="entry name" value="Sodium:dicarboxylate symporter"/>
    <property type="match status" value="1"/>
</dbReference>
<feature type="transmembrane region" description="Helical" evidence="7">
    <location>
        <begin position="376"/>
        <end position="396"/>
    </location>
</feature>
<keyword evidence="3" id="KW-1003">Cell membrane</keyword>